<organism evidence="3 4">
    <name type="scientific">Streptomyces mirabilis</name>
    <dbReference type="NCBI Taxonomy" id="68239"/>
    <lineage>
        <taxon>Bacteria</taxon>
        <taxon>Bacillati</taxon>
        <taxon>Actinomycetota</taxon>
        <taxon>Actinomycetes</taxon>
        <taxon>Kitasatosporales</taxon>
        <taxon>Streptomycetaceae</taxon>
        <taxon>Streptomyces</taxon>
    </lineage>
</organism>
<name>A0A1I2UIL4_9ACTN</name>
<reference evidence="3 4" key="1">
    <citation type="submission" date="2016-10" db="EMBL/GenBank/DDBJ databases">
        <authorList>
            <person name="de Groot N.N."/>
        </authorList>
    </citation>
    <scope>NUCLEOTIDE SEQUENCE [LARGE SCALE GENOMIC DNA]</scope>
    <source>
        <strain evidence="3 4">OK461</strain>
    </source>
</reference>
<dbReference type="Pfam" id="PF20229">
    <property type="entry name" value="ChrB_N"/>
    <property type="match status" value="1"/>
</dbReference>
<dbReference type="RefSeq" id="WP_075032651.1">
    <property type="nucleotide sequence ID" value="NZ_FONR01000027.1"/>
</dbReference>
<evidence type="ECO:0000313" key="4">
    <source>
        <dbReference type="Proteomes" id="UP000181942"/>
    </source>
</evidence>
<evidence type="ECO:0000313" key="3">
    <source>
        <dbReference type="EMBL" id="SFG74676.1"/>
    </source>
</evidence>
<dbReference type="OrthoDB" id="3790780at2"/>
<keyword evidence="1" id="KW-0175">Coiled coil</keyword>
<sequence length="188" mass="20699">MSNIEHGSRWLILVIKLAAEPSRHRVAVWRELRKIGALSLGQGVWAVPDVPVFTEGTARAIALTEAAGGQAVTLNASGRGPEDAARFQALFTAARSADWTEFLADCGKFDEELAKEIRIAKFTLAELEEEEQSLERLRRWHRDLTARDVFGAPETAEAAKRLKECAAACEDYAQRVFAALHEPPGETS</sequence>
<dbReference type="Proteomes" id="UP000181942">
    <property type="component" value="Unassembled WGS sequence"/>
</dbReference>
<gene>
    <name evidence="3" type="ORF">SAMN02787118_12794</name>
</gene>
<evidence type="ECO:0000259" key="2">
    <source>
        <dbReference type="Pfam" id="PF20229"/>
    </source>
</evidence>
<evidence type="ECO:0000256" key="1">
    <source>
        <dbReference type="SAM" id="Coils"/>
    </source>
</evidence>
<protein>
    <recommendedName>
        <fullName evidence="2">ChrB N-terminal domain-containing protein</fullName>
    </recommendedName>
</protein>
<feature type="domain" description="ChrB N-terminal" evidence="2">
    <location>
        <begin position="25"/>
        <end position="182"/>
    </location>
</feature>
<feature type="coiled-coil region" evidence="1">
    <location>
        <begin position="110"/>
        <end position="147"/>
    </location>
</feature>
<accession>A0A1I2UIL4</accession>
<dbReference type="EMBL" id="FONR01000027">
    <property type="protein sequence ID" value="SFG74676.1"/>
    <property type="molecule type" value="Genomic_DNA"/>
</dbReference>
<proteinExistence type="predicted"/>
<dbReference type="AlphaFoldDB" id="A0A1I2UIL4"/>
<dbReference type="InterPro" id="IPR046858">
    <property type="entry name" value="ChrB_N"/>
</dbReference>